<reference evidence="8" key="1">
    <citation type="submission" date="2013-12" db="EMBL/GenBank/DDBJ databases">
        <title>The Genome Sequence of Aphanomyces astaci APO3.</title>
        <authorList>
            <consortium name="The Broad Institute Genomics Platform"/>
            <person name="Russ C."/>
            <person name="Tyler B."/>
            <person name="van West P."/>
            <person name="Dieguez-Uribeondo J."/>
            <person name="Young S.K."/>
            <person name="Zeng Q."/>
            <person name="Gargeya S."/>
            <person name="Fitzgerald M."/>
            <person name="Abouelleil A."/>
            <person name="Alvarado L."/>
            <person name="Chapman S.B."/>
            <person name="Gainer-Dewar J."/>
            <person name="Goldberg J."/>
            <person name="Griggs A."/>
            <person name="Gujja S."/>
            <person name="Hansen M."/>
            <person name="Howarth C."/>
            <person name="Imamovic A."/>
            <person name="Ireland A."/>
            <person name="Larimer J."/>
            <person name="McCowan C."/>
            <person name="Murphy C."/>
            <person name="Pearson M."/>
            <person name="Poon T.W."/>
            <person name="Priest M."/>
            <person name="Roberts A."/>
            <person name="Saif S."/>
            <person name="Shea T."/>
            <person name="Sykes S."/>
            <person name="Wortman J."/>
            <person name="Nusbaum C."/>
            <person name="Birren B."/>
        </authorList>
    </citation>
    <scope>NUCLEOTIDE SEQUENCE [LARGE SCALE GENOMIC DNA]</scope>
    <source>
        <strain evidence="8">APO3</strain>
    </source>
</reference>
<dbReference type="PANTHER" id="PTHR45815:SF3">
    <property type="entry name" value="PROTEIN DISULFIDE-ISOMERASE A6"/>
    <property type="match status" value="1"/>
</dbReference>
<dbReference type="GO" id="GO:0034976">
    <property type="term" value="P:response to endoplasmic reticulum stress"/>
    <property type="evidence" value="ECO:0007669"/>
    <property type="project" value="TreeGrafter"/>
</dbReference>
<feature type="chain" id="PRO_5004840439" evidence="6">
    <location>
        <begin position="20"/>
        <end position="397"/>
    </location>
</feature>
<dbReference type="CDD" id="cd03001">
    <property type="entry name" value="PDI_a_P5"/>
    <property type="match status" value="1"/>
</dbReference>
<feature type="domain" description="Thioredoxin" evidence="7">
    <location>
        <begin position="2"/>
        <end position="126"/>
    </location>
</feature>
<gene>
    <name evidence="8" type="ORF">H257_17178</name>
</gene>
<dbReference type="InterPro" id="IPR017937">
    <property type="entry name" value="Thioredoxin_CS"/>
</dbReference>
<evidence type="ECO:0000256" key="5">
    <source>
        <dbReference type="RuleBase" id="RU004208"/>
    </source>
</evidence>
<dbReference type="GO" id="GO:0005788">
    <property type="term" value="C:endoplasmic reticulum lumen"/>
    <property type="evidence" value="ECO:0007669"/>
    <property type="project" value="TreeGrafter"/>
</dbReference>
<proteinExistence type="inferred from homology"/>
<dbReference type="OrthoDB" id="10264505at2759"/>
<dbReference type="GO" id="GO:0003756">
    <property type="term" value="F:protein disulfide isomerase activity"/>
    <property type="evidence" value="ECO:0007669"/>
    <property type="project" value="InterPro"/>
</dbReference>
<dbReference type="PROSITE" id="PS00194">
    <property type="entry name" value="THIOREDOXIN_1"/>
    <property type="match status" value="1"/>
</dbReference>
<evidence type="ECO:0000313" key="8">
    <source>
        <dbReference type="EMBL" id="ETV66396.1"/>
    </source>
</evidence>
<dbReference type="STRING" id="112090.W4FHU0"/>
<dbReference type="SUPFAM" id="SSF52833">
    <property type="entry name" value="Thioredoxin-like"/>
    <property type="match status" value="1"/>
</dbReference>
<evidence type="ECO:0000256" key="1">
    <source>
        <dbReference type="ARBA" id="ARBA00006347"/>
    </source>
</evidence>
<accession>W4FHU0</accession>
<evidence type="ECO:0000256" key="2">
    <source>
        <dbReference type="ARBA" id="ARBA00022729"/>
    </source>
</evidence>
<dbReference type="AlphaFoldDB" id="W4FHU0"/>
<dbReference type="EMBL" id="KI913212">
    <property type="protein sequence ID" value="ETV66396.1"/>
    <property type="molecule type" value="Genomic_DNA"/>
</dbReference>
<evidence type="ECO:0000256" key="3">
    <source>
        <dbReference type="ARBA" id="ARBA00022737"/>
    </source>
</evidence>
<comment type="similarity">
    <text evidence="1 5">Belongs to the protein disulfide isomerase family.</text>
</comment>
<dbReference type="RefSeq" id="XP_009844171.1">
    <property type="nucleotide sequence ID" value="XM_009845869.1"/>
</dbReference>
<sequence length="397" mass="44386">MKFSGAVVVAAALLQASVAQVHVLTSKNFKQQVLDSSDYWLVEFYAPWCGHCKQLEPEWKEAAKQLKTKAKLGKVDCTVHQDLGQTYGIQGYPTIKEFGKNKKKPKDFNGGRRASEIVQYVRSNPHAGLFERVDLLTYTTMQPFLESQKLPKVVVLGRNKQKKGKPRWLDDVAQQFRSKASIGFVPGSEVKVVNQFGIPESDRPIVLVARGSEYVWVKLHQVETIKDDVVAFIKQSLKGPLIEPQSLPVFPPREDASPKKKPPIGAVQQLHASTFESLCLAGGAKMCVVYLPSSMEFDLKPAAKQFRRDPLRLFYIHPEDVGFHSQLAQWLDLPKTTAANRALVFKTGTQVRMTDLADVRDTAALENQLTQVLDGLHPFRPVMTAPFEPAAAHTEEL</sequence>
<keyword evidence="8" id="KW-0413">Isomerase</keyword>
<dbReference type="PRINTS" id="PR00421">
    <property type="entry name" value="THIOREDOXIN"/>
</dbReference>
<protein>
    <submittedName>
        <fullName evidence="8">Protein disulfide-isomerase domain</fullName>
    </submittedName>
</protein>
<organism evidence="8">
    <name type="scientific">Aphanomyces astaci</name>
    <name type="common">Crayfish plague agent</name>
    <dbReference type="NCBI Taxonomy" id="112090"/>
    <lineage>
        <taxon>Eukaryota</taxon>
        <taxon>Sar</taxon>
        <taxon>Stramenopiles</taxon>
        <taxon>Oomycota</taxon>
        <taxon>Saprolegniomycetes</taxon>
        <taxon>Saprolegniales</taxon>
        <taxon>Verrucalvaceae</taxon>
        <taxon>Aphanomyces</taxon>
    </lineage>
</organism>
<dbReference type="PANTHER" id="PTHR45815">
    <property type="entry name" value="PROTEIN DISULFIDE-ISOMERASE A6"/>
    <property type="match status" value="1"/>
</dbReference>
<dbReference type="InterPro" id="IPR036249">
    <property type="entry name" value="Thioredoxin-like_sf"/>
</dbReference>
<keyword evidence="4" id="KW-0256">Endoplasmic reticulum</keyword>
<dbReference type="GeneID" id="20819174"/>
<evidence type="ECO:0000259" key="7">
    <source>
        <dbReference type="PROSITE" id="PS51352"/>
    </source>
</evidence>
<dbReference type="Pfam" id="PF00085">
    <property type="entry name" value="Thioredoxin"/>
    <property type="match status" value="1"/>
</dbReference>
<feature type="signal peptide" evidence="6">
    <location>
        <begin position="1"/>
        <end position="19"/>
    </location>
</feature>
<keyword evidence="2 6" id="KW-0732">Signal</keyword>
<dbReference type="PROSITE" id="PS51352">
    <property type="entry name" value="THIOREDOXIN_2"/>
    <property type="match status" value="1"/>
</dbReference>
<dbReference type="InterPro" id="IPR013766">
    <property type="entry name" value="Thioredoxin_domain"/>
</dbReference>
<evidence type="ECO:0000256" key="4">
    <source>
        <dbReference type="ARBA" id="ARBA00022824"/>
    </source>
</evidence>
<evidence type="ECO:0000256" key="6">
    <source>
        <dbReference type="SAM" id="SignalP"/>
    </source>
</evidence>
<dbReference type="InterPro" id="IPR005788">
    <property type="entry name" value="PDI_thioredoxin-like_dom"/>
</dbReference>
<dbReference type="NCBIfam" id="TIGR01126">
    <property type="entry name" value="pdi_dom"/>
    <property type="match status" value="1"/>
</dbReference>
<name>W4FHU0_APHAT</name>
<keyword evidence="3" id="KW-0677">Repeat</keyword>
<dbReference type="VEuPathDB" id="FungiDB:H257_17178"/>
<dbReference type="GO" id="GO:0015035">
    <property type="term" value="F:protein-disulfide reductase activity"/>
    <property type="evidence" value="ECO:0007669"/>
    <property type="project" value="TreeGrafter"/>
</dbReference>
<dbReference type="Gene3D" id="3.40.30.10">
    <property type="entry name" value="Glutaredoxin"/>
    <property type="match status" value="1"/>
</dbReference>